<dbReference type="NCBIfam" id="TIGR00125">
    <property type="entry name" value="cyt_tran_rel"/>
    <property type="match status" value="1"/>
</dbReference>
<evidence type="ECO:0000313" key="13">
    <source>
        <dbReference type="Proteomes" id="UP000242525"/>
    </source>
</evidence>
<dbReference type="EC" id="6.3.2.1" evidence="3"/>
<evidence type="ECO:0000256" key="4">
    <source>
        <dbReference type="ARBA" id="ARBA00015647"/>
    </source>
</evidence>
<evidence type="ECO:0000256" key="9">
    <source>
        <dbReference type="ARBA" id="ARBA00029902"/>
    </source>
</evidence>
<dbReference type="UniPathway" id="UPA00028">
    <property type="reaction ID" value="UER00005"/>
</dbReference>
<protein>
    <recommendedName>
        <fullName evidence="4">Pantoate--beta-alanine ligase</fullName>
        <ecNumber evidence="3">6.3.2.1</ecNumber>
    </recommendedName>
    <alternativeName>
        <fullName evidence="10">Pantoate-activating enzyme</fullName>
    </alternativeName>
    <alternativeName>
        <fullName evidence="9">Pantothenate synthetase</fullName>
    </alternativeName>
</protein>
<evidence type="ECO:0000256" key="10">
    <source>
        <dbReference type="ARBA" id="ARBA00032806"/>
    </source>
</evidence>
<evidence type="ECO:0000256" key="5">
    <source>
        <dbReference type="ARBA" id="ARBA00022598"/>
    </source>
</evidence>
<dbReference type="InterPro" id="IPR042176">
    <property type="entry name" value="Pantoate_ligase_C"/>
</dbReference>
<evidence type="ECO:0000256" key="1">
    <source>
        <dbReference type="ARBA" id="ARBA00004990"/>
    </source>
</evidence>
<keyword evidence="7" id="KW-0547">Nucleotide-binding</keyword>
<dbReference type="Gene3D" id="3.30.1300.10">
    <property type="entry name" value="Pantoate-beta-alanine ligase, C-terminal domain"/>
    <property type="match status" value="1"/>
</dbReference>
<dbReference type="GO" id="GO:0015940">
    <property type="term" value="P:pantothenate biosynthetic process"/>
    <property type="evidence" value="ECO:0007669"/>
    <property type="project" value="UniProtKB-UniPathway"/>
</dbReference>
<accession>A0A0J9XAG1</accession>
<dbReference type="GO" id="GO:0005524">
    <property type="term" value="F:ATP binding"/>
    <property type="evidence" value="ECO:0007669"/>
    <property type="project" value="UniProtKB-KW"/>
</dbReference>
<evidence type="ECO:0000313" key="12">
    <source>
        <dbReference type="EMBL" id="CDO54466.1"/>
    </source>
</evidence>
<dbReference type="InterPro" id="IPR004821">
    <property type="entry name" value="Cyt_trans-like"/>
</dbReference>
<dbReference type="Pfam" id="PF02569">
    <property type="entry name" value="Pantoate_ligase"/>
    <property type="match status" value="1"/>
</dbReference>
<keyword evidence="6" id="KW-0566">Pantothenate biosynthesis</keyword>
<evidence type="ECO:0000256" key="3">
    <source>
        <dbReference type="ARBA" id="ARBA00012219"/>
    </source>
</evidence>
<keyword evidence="8" id="KW-0067">ATP-binding</keyword>
<keyword evidence="5" id="KW-0436">Ligase</keyword>
<proteinExistence type="inferred from homology"/>
<dbReference type="FunFam" id="3.40.50.620:FF:000013">
    <property type="entry name" value="Pantothenate synthetase"/>
    <property type="match status" value="1"/>
</dbReference>
<dbReference type="CDD" id="cd00560">
    <property type="entry name" value="PanC"/>
    <property type="match status" value="1"/>
</dbReference>
<dbReference type="GO" id="GO:0004592">
    <property type="term" value="F:pantoate-beta-alanine ligase activity"/>
    <property type="evidence" value="ECO:0007669"/>
    <property type="project" value="UniProtKB-EC"/>
</dbReference>
<dbReference type="NCBIfam" id="TIGR00018">
    <property type="entry name" value="panC"/>
    <property type="match status" value="1"/>
</dbReference>
<comment type="pathway">
    <text evidence="1">Cofactor biosynthesis; (R)-pantothenate biosynthesis; (R)-pantothenate from (R)-pantoate and beta-alanine: step 1/1.</text>
</comment>
<dbReference type="EMBL" id="CCBN010000007">
    <property type="protein sequence ID" value="CDO54466.1"/>
    <property type="molecule type" value="Genomic_DNA"/>
</dbReference>
<reference evidence="12" key="1">
    <citation type="submission" date="2014-03" db="EMBL/GenBank/DDBJ databases">
        <authorList>
            <person name="Casaregola S."/>
        </authorList>
    </citation>
    <scope>NUCLEOTIDE SEQUENCE [LARGE SCALE GENOMIC DNA]</scope>
    <source>
        <strain evidence="12">CLIB 918</strain>
    </source>
</reference>
<comment type="catalytic activity">
    <reaction evidence="11">
        <text>(R)-pantoate + beta-alanine + ATP = (R)-pantothenate + AMP + diphosphate + H(+)</text>
        <dbReference type="Rhea" id="RHEA:10912"/>
        <dbReference type="ChEBI" id="CHEBI:15378"/>
        <dbReference type="ChEBI" id="CHEBI:15980"/>
        <dbReference type="ChEBI" id="CHEBI:29032"/>
        <dbReference type="ChEBI" id="CHEBI:30616"/>
        <dbReference type="ChEBI" id="CHEBI:33019"/>
        <dbReference type="ChEBI" id="CHEBI:57966"/>
        <dbReference type="ChEBI" id="CHEBI:456215"/>
        <dbReference type="EC" id="6.3.2.1"/>
    </reaction>
</comment>
<name>A0A0J9XAG1_GEOCN</name>
<dbReference type="HAMAP" id="MF_00158">
    <property type="entry name" value="PanC"/>
    <property type="match status" value="1"/>
</dbReference>
<evidence type="ECO:0000256" key="7">
    <source>
        <dbReference type="ARBA" id="ARBA00022741"/>
    </source>
</evidence>
<evidence type="ECO:0000256" key="8">
    <source>
        <dbReference type="ARBA" id="ARBA00022840"/>
    </source>
</evidence>
<evidence type="ECO:0000256" key="6">
    <source>
        <dbReference type="ARBA" id="ARBA00022655"/>
    </source>
</evidence>
<dbReference type="PANTHER" id="PTHR21299:SF1">
    <property type="entry name" value="PANTOATE--BETA-ALANINE LIGASE"/>
    <property type="match status" value="1"/>
</dbReference>
<dbReference type="OrthoDB" id="2020436at2759"/>
<dbReference type="PANTHER" id="PTHR21299">
    <property type="entry name" value="CYTIDYLATE KINASE/PANTOATE-BETA-ALANINE LIGASE"/>
    <property type="match status" value="1"/>
</dbReference>
<sequence length="311" mass="34502">MTASTEVKIIKTIKELRAWKKEQVLNDKTVGFVPTMGALHQGHITLVENSIRENDNTVVSIFVNPSQFAPHEDLDSYPRTLDDDIQKLSQVISHSPIIVFLPSVADMYPSGITLDVSKQVGAFVEVKGLSEQLEGASRPQFFRGVATVVTKLLNAVGPDHAYFGQKDIQQVLVVKRMVRDLLMPVEIRVVPIVREDNHLAMSSRNAYLTLENRSSSRVLFEALSTGEKLYKSGVHQRSDILEGINAVLESFAKPNADGFYMEVEYISIADKVSLQELDVVTPGEGAILSAAVRVPNKQNTVTRLLDNIIFE</sequence>
<comment type="similarity">
    <text evidence="2">Belongs to the pantothenate synthetase family.</text>
</comment>
<dbReference type="Proteomes" id="UP000242525">
    <property type="component" value="Unassembled WGS sequence"/>
</dbReference>
<dbReference type="SUPFAM" id="SSF52374">
    <property type="entry name" value="Nucleotidylyl transferase"/>
    <property type="match status" value="1"/>
</dbReference>
<evidence type="ECO:0000256" key="2">
    <source>
        <dbReference type="ARBA" id="ARBA00009256"/>
    </source>
</evidence>
<gene>
    <name evidence="12" type="ORF">BN980_GECA07s05235g</name>
</gene>
<comment type="caution">
    <text evidence="12">The sequence shown here is derived from an EMBL/GenBank/DDBJ whole genome shotgun (WGS) entry which is preliminary data.</text>
</comment>
<dbReference type="InterPro" id="IPR014729">
    <property type="entry name" value="Rossmann-like_a/b/a_fold"/>
</dbReference>
<organism evidence="12 13">
    <name type="scientific">Geotrichum candidum</name>
    <name type="common">Oospora lactis</name>
    <name type="synonym">Dipodascus geotrichum</name>
    <dbReference type="NCBI Taxonomy" id="1173061"/>
    <lineage>
        <taxon>Eukaryota</taxon>
        <taxon>Fungi</taxon>
        <taxon>Dikarya</taxon>
        <taxon>Ascomycota</taxon>
        <taxon>Saccharomycotina</taxon>
        <taxon>Dipodascomycetes</taxon>
        <taxon>Dipodascales</taxon>
        <taxon>Dipodascaceae</taxon>
        <taxon>Geotrichum</taxon>
    </lineage>
</organism>
<dbReference type="AlphaFoldDB" id="A0A0J9XAG1"/>
<evidence type="ECO:0000256" key="11">
    <source>
        <dbReference type="ARBA" id="ARBA00048258"/>
    </source>
</evidence>
<dbReference type="STRING" id="1173061.A0A0J9XAG1"/>
<dbReference type="InterPro" id="IPR003721">
    <property type="entry name" value="Pantoate_ligase"/>
</dbReference>
<dbReference type="Gene3D" id="3.40.50.620">
    <property type="entry name" value="HUPs"/>
    <property type="match status" value="1"/>
</dbReference>
<keyword evidence="13" id="KW-1185">Reference proteome</keyword>